<evidence type="ECO:0000313" key="4">
    <source>
        <dbReference type="EnsemblPlants" id="OGLUM02G25790.1"/>
    </source>
</evidence>
<evidence type="ECO:0000256" key="3">
    <source>
        <dbReference type="ARBA" id="ARBA00022729"/>
    </source>
</evidence>
<dbReference type="GO" id="GO:0005576">
    <property type="term" value="C:extracellular region"/>
    <property type="evidence" value="ECO:0007669"/>
    <property type="project" value="UniProtKB-SubCell"/>
</dbReference>
<reference evidence="4" key="2">
    <citation type="submission" date="2018-05" db="EMBL/GenBank/DDBJ databases">
        <title>OgluRS3 (Oryza glumaepatula Reference Sequence Version 3).</title>
        <authorList>
            <person name="Zhang J."/>
            <person name="Kudrna D."/>
            <person name="Lee S."/>
            <person name="Talag J."/>
            <person name="Welchert J."/>
            <person name="Wing R.A."/>
        </authorList>
    </citation>
    <scope>NUCLEOTIDE SEQUENCE [LARGE SCALE GENOMIC DNA]</scope>
</reference>
<organism evidence="4">
    <name type="scientific">Oryza glumipatula</name>
    <dbReference type="NCBI Taxonomy" id="40148"/>
    <lineage>
        <taxon>Eukaryota</taxon>
        <taxon>Viridiplantae</taxon>
        <taxon>Streptophyta</taxon>
        <taxon>Embryophyta</taxon>
        <taxon>Tracheophyta</taxon>
        <taxon>Spermatophyta</taxon>
        <taxon>Magnoliopsida</taxon>
        <taxon>Liliopsida</taxon>
        <taxon>Poales</taxon>
        <taxon>Poaceae</taxon>
        <taxon>BOP clade</taxon>
        <taxon>Oryzoideae</taxon>
        <taxon>Oryzeae</taxon>
        <taxon>Oryzinae</taxon>
        <taxon>Oryza</taxon>
    </lineage>
</organism>
<comment type="subcellular location">
    <subcellularLocation>
        <location evidence="1">Secreted</location>
    </subcellularLocation>
</comment>
<evidence type="ECO:0000313" key="5">
    <source>
        <dbReference type="Proteomes" id="UP000026961"/>
    </source>
</evidence>
<proteinExistence type="predicted"/>
<dbReference type="EnsemblPlants" id="OGLUM02G25790.1">
    <property type="protein sequence ID" value="OGLUM02G25790.1"/>
    <property type="gene ID" value="OGLUM02G25790"/>
</dbReference>
<dbReference type="Pfam" id="PF24300">
    <property type="entry name" value="KWL1"/>
    <property type="match status" value="1"/>
</dbReference>
<keyword evidence="5" id="KW-1185">Reference proteome</keyword>
<accession>A0A0D9YVF9</accession>
<dbReference type="Proteomes" id="UP000026961">
    <property type="component" value="Chromosome 2"/>
</dbReference>
<dbReference type="HOGENOM" id="CLU_2726280_0_0_1"/>
<protein>
    <submittedName>
        <fullName evidence="4">Uncharacterized protein</fullName>
    </submittedName>
</protein>
<dbReference type="PANTHER" id="PTHR33191">
    <property type="entry name" value="RIPENING-RELATED PROTEIN 2-RELATED"/>
    <property type="match status" value="1"/>
</dbReference>
<sequence length="72" mass="7600">MRECNNRFNPEGFVVALSGGGSMTTVYIQIYNNDNIVAALVIDECDSRNGCNLGTGYLLPCSPNTIAASPGV</sequence>
<keyword evidence="2" id="KW-0964">Secreted</keyword>
<dbReference type="InterPro" id="IPR039271">
    <property type="entry name" value="Kiwellin-like"/>
</dbReference>
<evidence type="ECO:0000256" key="2">
    <source>
        <dbReference type="ARBA" id="ARBA00022525"/>
    </source>
</evidence>
<dbReference type="AlphaFoldDB" id="A0A0D9YVF9"/>
<name>A0A0D9YVF9_9ORYZ</name>
<evidence type="ECO:0000256" key="1">
    <source>
        <dbReference type="ARBA" id="ARBA00004613"/>
    </source>
</evidence>
<dbReference type="Gramene" id="OGLUM02G25790.1">
    <property type="protein sequence ID" value="OGLUM02G25790.1"/>
    <property type="gene ID" value="OGLUM02G25790"/>
</dbReference>
<reference evidence="4" key="1">
    <citation type="submission" date="2015-04" db="UniProtKB">
        <authorList>
            <consortium name="EnsemblPlants"/>
        </authorList>
    </citation>
    <scope>IDENTIFICATION</scope>
</reference>
<keyword evidence="3" id="KW-0732">Signal</keyword>